<dbReference type="RefSeq" id="XP_022459645.1">
    <property type="nucleotide sequence ID" value="XM_022602065.1"/>
</dbReference>
<dbReference type="SUPFAM" id="SSF48452">
    <property type="entry name" value="TPR-like"/>
    <property type="match status" value="1"/>
</dbReference>
<feature type="compositionally biased region" description="Basic residues" evidence="10">
    <location>
        <begin position="528"/>
        <end position="540"/>
    </location>
</feature>
<dbReference type="OrthoDB" id="5421607at2759"/>
<dbReference type="Pfam" id="PF08492">
    <property type="entry name" value="SRP72"/>
    <property type="match status" value="1"/>
</dbReference>
<dbReference type="PANTHER" id="PTHR14094:SF9">
    <property type="entry name" value="SIGNAL RECOGNITION PARTICLE SUBUNIT SRP72"/>
    <property type="match status" value="1"/>
</dbReference>
<reference evidence="12" key="1">
    <citation type="submission" date="2013-12" db="EMBL/GenBank/DDBJ databases">
        <authorList>
            <person name="Genoscope - CEA"/>
        </authorList>
    </citation>
    <scope>NUCLEOTIDE SEQUENCE</scope>
    <source>
        <strain evidence="12">CBS 1993</strain>
    </source>
</reference>
<comment type="subcellular location">
    <subcellularLocation>
        <location evidence="2 9">Cytoplasm</location>
    </subcellularLocation>
    <subcellularLocation>
        <location evidence="1">Endoplasmic reticulum</location>
    </subcellularLocation>
</comment>
<dbReference type="InterPro" id="IPR011990">
    <property type="entry name" value="TPR-like_helical_dom_sf"/>
</dbReference>
<keyword evidence="7 9" id="KW-0733">Signal recognition particle</keyword>
<proteinExistence type="inferred from homology"/>
<evidence type="ECO:0000313" key="12">
    <source>
        <dbReference type="EMBL" id="CDK27652.1"/>
    </source>
</evidence>
<evidence type="ECO:0000256" key="3">
    <source>
        <dbReference type="ARBA" id="ARBA00007676"/>
    </source>
</evidence>
<evidence type="ECO:0000259" key="11">
    <source>
        <dbReference type="Pfam" id="PF08492"/>
    </source>
</evidence>
<evidence type="ECO:0000256" key="5">
    <source>
        <dbReference type="ARBA" id="ARBA00022490"/>
    </source>
</evidence>
<organism evidence="12 13">
    <name type="scientific">Kuraishia capsulata CBS 1993</name>
    <dbReference type="NCBI Taxonomy" id="1382522"/>
    <lineage>
        <taxon>Eukaryota</taxon>
        <taxon>Fungi</taxon>
        <taxon>Dikarya</taxon>
        <taxon>Ascomycota</taxon>
        <taxon>Saccharomycotina</taxon>
        <taxon>Pichiomycetes</taxon>
        <taxon>Pichiales</taxon>
        <taxon>Pichiaceae</taxon>
        <taxon>Kuraishia</taxon>
    </lineage>
</organism>
<dbReference type="GeneID" id="34521033"/>
<dbReference type="GO" id="GO:0005783">
    <property type="term" value="C:endoplasmic reticulum"/>
    <property type="evidence" value="ECO:0007669"/>
    <property type="project" value="UniProtKB-SubCell"/>
</dbReference>
<dbReference type="PANTHER" id="PTHR14094">
    <property type="entry name" value="SIGNAL RECOGNITION PARTICLE 72"/>
    <property type="match status" value="1"/>
</dbReference>
<gene>
    <name evidence="12" type="ORF">KUCA_T00003631001</name>
</gene>
<evidence type="ECO:0000256" key="8">
    <source>
        <dbReference type="ARBA" id="ARBA00023274"/>
    </source>
</evidence>
<feature type="domain" description="Signal recognition particle SRP72 subunit RNA-binding" evidence="11">
    <location>
        <begin position="520"/>
        <end position="564"/>
    </location>
</feature>
<keyword evidence="6" id="KW-0256">Endoplasmic reticulum</keyword>
<feature type="compositionally biased region" description="Low complexity" evidence="10">
    <location>
        <begin position="587"/>
        <end position="605"/>
    </location>
</feature>
<reference evidence="12" key="2">
    <citation type="submission" date="2014-02" db="EMBL/GenBank/DDBJ databases">
        <title>Complete DNA sequence of /Kuraishia capsulata/ illustrates novel genomic features among budding yeasts (/Saccharomycotina/).</title>
        <authorList>
            <person name="Morales L."/>
            <person name="Noel B."/>
            <person name="Porcel B."/>
            <person name="Marcet-Houben M."/>
            <person name="Hullo M-F."/>
            <person name="Sacerdot C."/>
            <person name="Tekaia F."/>
            <person name="Leh-Louis V."/>
            <person name="Despons L."/>
            <person name="Khanna V."/>
            <person name="Aury J-M."/>
            <person name="Barbe V."/>
            <person name="Couloux A."/>
            <person name="Labadie K."/>
            <person name="Pelletier E."/>
            <person name="Souciet J-L."/>
            <person name="Boekhout T."/>
            <person name="Gabaldon T."/>
            <person name="Wincker P."/>
            <person name="Dujon B."/>
        </authorList>
    </citation>
    <scope>NUCLEOTIDE SEQUENCE</scope>
    <source>
        <strain evidence="12">CBS 1993</strain>
    </source>
</reference>
<dbReference type="GO" id="GO:0006614">
    <property type="term" value="P:SRP-dependent cotranslational protein targeting to membrane"/>
    <property type="evidence" value="ECO:0007669"/>
    <property type="project" value="UniProtKB-UniRule"/>
</dbReference>
<dbReference type="Proteomes" id="UP000019384">
    <property type="component" value="Unassembled WGS sequence"/>
</dbReference>
<evidence type="ECO:0000313" key="13">
    <source>
        <dbReference type="Proteomes" id="UP000019384"/>
    </source>
</evidence>
<dbReference type="EMBL" id="HG793128">
    <property type="protein sequence ID" value="CDK27652.1"/>
    <property type="molecule type" value="Genomic_DNA"/>
</dbReference>
<evidence type="ECO:0000256" key="2">
    <source>
        <dbReference type="ARBA" id="ARBA00004496"/>
    </source>
</evidence>
<keyword evidence="5 9" id="KW-0963">Cytoplasm</keyword>
<protein>
    <recommendedName>
        <fullName evidence="4 9">Signal recognition particle subunit SRP72</fullName>
    </recommendedName>
</protein>
<dbReference type="GO" id="GO:0005786">
    <property type="term" value="C:signal recognition particle, endoplasmic reticulum targeting"/>
    <property type="evidence" value="ECO:0007669"/>
    <property type="project" value="UniProtKB-UniRule"/>
</dbReference>
<evidence type="ECO:0000256" key="9">
    <source>
        <dbReference type="PIRNR" id="PIRNR038922"/>
    </source>
</evidence>
<feature type="compositionally biased region" description="Basic residues" evidence="10">
    <location>
        <begin position="606"/>
        <end position="616"/>
    </location>
</feature>
<dbReference type="HOGENOM" id="CLU_013808_4_0_1"/>
<evidence type="ECO:0000256" key="6">
    <source>
        <dbReference type="ARBA" id="ARBA00022824"/>
    </source>
</evidence>
<dbReference type="InterPro" id="IPR026270">
    <property type="entry name" value="SRP72"/>
</dbReference>
<dbReference type="STRING" id="1382522.W6MQW9"/>
<dbReference type="InterPro" id="IPR013699">
    <property type="entry name" value="Signal_recog_part_SRP72_RNA-bd"/>
</dbReference>
<dbReference type="AlphaFoldDB" id="W6MQW9"/>
<name>W6MQW9_9ASCO</name>
<evidence type="ECO:0000256" key="1">
    <source>
        <dbReference type="ARBA" id="ARBA00004240"/>
    </source>
</evidence>
<evidence type="ECO:0000256" key="7">
    <source>
        <dbReference type="ARBA" id="ARBA00023135"/>
    </source>
</evidence>
<accession>W6MQW9</accession>
<comment type="function">
    <text evidence="9">Component of the signal recognition particle (SRP) complex, a ribonucleoprotein complex that mediates the cotranslational targeting of secretory and membrane proteins to the endoplasmic reticulum (ER).</text>
</comment>
<feature type="region of interest" description="Disordered" evidence="10">
    <location>
        <begin position="522"/>
        <end position="616"/>
    </location>
</feature>
<keyword evidence="13" id="KW-1185">Reference proteome</keyword>
<sequence>MTTVTEWFDKLVVSSEDAPHRAALATGLESLKSNPNDADALKTCLVALINLERYETAADWVKNKFPGAVRSDNYHTLTERAYIYYKTEDKESLIRARHEADGREPLLHVLAQHFYRIGNYEEALAIYRDLIKEKSNLLDSCVNERAVIAESGSGIAPTALEATDSYDLAFNEASIAISRSRFEKAAGLLALAKSKCETAMEGADPQEAFNELAPILIQQAYVAQREGKFEEANEILAGLDVGRLGDEGLKLIVINNKLSIKGYTNALEGVNPNLLYRQLGFPNSISNASQKLTLAQKAALQRNELVIGSHAGKSTSSKPHTKSYPSSASPASLEAVAKAGVVLGITEPHTAAKVLYKQSLSSIGETPLVLAAVQANVSVENFDNAATILEKAVESDISVLLKPYIALPLLAVYDTLKRLVSKRALLQKIYDQLEMTEIVDDEDAKYIRHIAFSLISVDEEKSKHLFRKLDSHGKDALVSAVLGNGEPSDLIELDELTEGVDVEDLVKNGILPLISNKRTASAIITSKPHSKRHRKNPKHPAKIEGAKGPDPERWLPVKDRSYYKSKKGKKNARDTQGGAADNTTEESVGASSIPAAAPAKTASAAKTKKKKVKGRR</sequence>
<evidence type="ECO:0000256" key="10">
    <source>
        <dbReference type="SAM" id="MobiDB-lite"/>
    </source>
</evidence>
<evidence type="ECO:0000256" key="4">
    <source>
        <dbReference type="ARBA" id="ARBA00018350"/>
    </source>
</evidence>
<dbReference type="GO" id="GO:0008312">
    <property type="term" value="F:7S RNA binding"/>
    <property type="evidence" value="ECO:0007669"/>
    <property type="project" value="InterPro"/>
</dbReference>
<dbReference type="PIRSF" id="PIRSF038922">
    <property type="entry name" value="SRP72"/>
    <property type="match status" value="1"/>
</dbReference>
<keyword evidence="8 9" id="KW-0687">Ribonucleoprotein</keyword>
<dbReference type="Gene3D" id="1.25.40.10">
    <property type="entry name" value="Tetratricopeptide repeat domain"/>
    <property type="match status" value="1"/>
</dbReference>
<comment type="similarity">
    <text evidence="3 9">Belongs to the SRP72 family.</text>
</comment>
<feature type="compositionally biased region" description="Basic and acidic residues" evidence="10">
    <location>
        <begin position="541"/>
        <end position="562"/>
    </location>
</feature>
<dbReference type="GO" id="GO:0043022">
    <property type="term" value="F:ribosome binding"/>
    <property type="evidence" value="ECO:0007669"/>
    <property type="project" value="TreeGrafter"/>
</dbReference>